<dbReference type="PANTHER" id="PTHR11390">
    <property type="entry name" value="PROKARYOTIC DNA TOPOISOMERASE"/>
    <property type="match status" value="1"/>
</dbReference>
<keyword evidence="5" id="KW-0238">DNA-binding</keyword>
<keyword evidence="14" id="KW-1185">Reference proteome</keyword>
<dbReference type="InterPro" id="IPR023405">
    <property type="entry name" value="Topo_IA_core_domain"/>
</dbReference>
<evidence type="ECO:0000259" key="11">
    <source>
        <dbReference type="PROSITE" id="PS50880"/>
    </source>
</evidence>
<evidence type="ECO:0000256" key="8">
    <source>
        <dbReference type="ARBA" id="ARBA00031985"/>
    </source>
</evidence>
<keyword evidence="6 13" id="KW-0413">Isomerase</keyword>
<dbReference type="GO" id="GO:0006281">
    <property type="term" value="P:DNA repair"/>
    <property type="evidence" value="ECO:0007669"/>
    <property type="project" value="TreeGrafter"/>
</dbReference>
<dbReference type="SMART" id="SM00437">
    <property type="entry name" value="TOP1Ac"/>
    <property type="match status" value="1"/>
</dbReference>
<dbReference type="InterPro" id="IPR013826">
    <property type="entry name" value="Topo_IA_cen_sub3"/>
</dbReference>
<name>C6I066_9BACT</name>
<comment type="catalytic activity">
    <reaction evidence="1">
        <text>ATP-independent breakage of single-stranded DNA, followed by passage and rejoining.</text>
        <dbReference type="EC" id="5.6.2.1"/>
    </reaction>
</comment>
<dbReference type="InterPro" id="IPR006171">
    <property type="entry name" value="TOPRIM_dom"/>
</dbReference>
<dbReference type="InterPro" id="IPR023406">
    <property type="entry name" value="Topo_IA_AS"/>
</dbReference>
<dbReference type="InterPro" id="IPR000380">
    <property type="entry name" value="Topo_IA"/>
</dbReference>
<protein>
    <recommendedName>
        <fullName evidence="3">DNA topoisomerase</fullName>
        <ecNumber evidence="3">5.6.2.1</ecNumber>
    </recommendedName>
    <alternativeName>
        <fullName evidence="10">Omega-protein</fullName>
    </alternativeName>
    <alternativeName>
        <fullName evidence="9">Relaxing enzyme</fullName>
    </alternativeName>
    <alternativeName>
        <fullName evidence="7">Swivelase</fullName>
    </alternativeName>
    <alternativeName>
        <fullName evidence="8">Untwisting enzyme</fullName>
    </alternativeName>
</protein>
<evidence type="ECO:0000256" key="9">
    <source>
        <dbReference type="ARBA" id="ARBA00032235"/>
    </source>
</evidence>
<dbReference type="AlphaFoldDB" id="C6I066"/>
<evidence type="ECO:0000256" key="4">
    <source>
        <dbReference type="ARBA" id="ARBA00023029"/>
    </source>
</evidence>
<dbReference type="PROSITE" id="PS52039">
    <property type="entry name" value="TOPO_IA_2"/>
    <property type="match status" value="1"/>
</dbReference>
<dbReference type="PRINTS" id="PR00417">
    <property type="entry name" value="PRTPISMRASEI"/>
</dbReference>
<organism evidence="13 14">
    <name type="scientific">Leptospirillum ferrodiazotrophum</name>
    <dbReference type="NCBI Taxonomy" id="412449"/>
    <lineage>
        <taxon>Bacteria</taxon>
        <taxon>Pseudomonadati</taxon>
        <taxon>Nitrospirota</taxon>
        <taxon>Nitrospiria</taxon>
        <taxon>Nitrospirales</taxon>
        <taxon>Nitrospiraceae</taxon>
        <taxon>Leptospirillum</taxon>
    </lineage>
</organism>
<accession>C6I066</accession>
<evidence type="ECO:0000256" key="6">
    <source>
        <dbReference type="ARBA" id="ARBA00023235"/>
    </source>
</evidence>
<dbReference type="Gene3D" id="1.10.460.10">
    <property type="entry name" value="Topoisomerase I, domain 2"/>
    <property type="match status" value="2"/>
</dbReference>
<dbReference type="Proteomes" id="UP000009374">
    <property type="component" value="Unassembled WGS sequence"/>
</dbReference>
<proteinExistence type="inferred from homology"/>
<dbReference type="InterPro" id="IPR003601">
    <property type="entry name" value="Topo_IA_2"/>
</dbReference>
<feature type="domain" description="Topo IA-type catalytic" evidence="12">
    <location>
        <begin position="129"/>
        <end position="512"/>
    </location>
</feature>
<dbReference type="PROSITE" id="PS50880">
    <property type="entry name" value="TOPRIM"/>
    <property type="match status" value="1"/>
</dbReference>
<reference evidence="13 14" key="1">
    <citation type="journal article" date="2009" name="Appl. Environ. Microbiol.">
        <title>Community genomic and proteomic analyses of chemoautotrophic iron-oxidizing "Leptospirillum rubarum" (Group II) and "Leptospirillum ferrodiazotrophum" (Group III) bacteria in acid mine drainage biofilms.</title>
        <authorList>
            <person name="Goltsman D.S."/>
            <person name="Denef V.J."/>
            <person name="Singer S.W."/>
            <person name="VerBerkmoes N.C."/>
            <person name="Lefsrud M."/>
            <person name="Mueller R.S."/>
            <person name="Dick G.J."/>
            <person name="Sun C.L."/>
            <person name="Wheeler K.E."/>
            <person name="Zemla A."/>
            <person name="Baker B.J."/>
            <person name="Hauser L."/>
            <person name="Land M."/>
            <person name="Shah M.B."/>
            <person name="Thelen M.P."/>
            <person name="Hettich R.L."/>
            <person name="Banfield J.F."/>
        </authorList>
    </citation>
    <scope>NUCLEOTIDE SEQUENCE [LARGE SCALE GENOMIC DNA]</scope>
</reference>
<gene>
    <name evidence="13" type="ORF">UBAL3_95530027</name>
</gene>
<comment type="similarity">
    <text evidence="2">Belongs to the type IA topoisomerase family.</text>
</comment>
<dbReference type="GO" id="GO:0003677">
    <property type="term" value="F:DNA binding"/>
    <property type="evidence" value="ECO:0007669"/>
    <property type="project" value="UniProtKB-KW"/>
</dbReference>
<evidence type="ECO:0000256" key="10">
    <source>
        <dbReference type="ARBA" id="ARBA00032877"/>
    </source>
</evidence>
<evidence type="ECO:0000256" key="2">
    <source>
        <dbReference type="ARBA" id="ARBA00009446"/>
    </source>
</evidence>
<evidence type="ECO:0000256" key="1">
    <source>
        <dbReference type="ARBA" id="ARBA00000213"/>
    </source>
</evidence>
<dbReference type="Pfam" id="PF01131">
    <property type="entry name" value="Topoisom_bac"/>
    <property type="match status" value="1"/>
</dbReference>
<dbReference type="PANTHER" id="PTHR11390:SF21">
    <property type="entry name" value="DNA TOPOISOMERASE 3-ALPHA"/>
    <property type="match status" value="1"/>
</dbReference>
<dbReference type="InterPro" id="IPR003602">
    <property type="entry name" value="Topo_IA_DNA-bd_dom"/>
</dbReference>
<evidence type="ECO:0000256" key="7">
    <source>
        <dbReference type="ARBA" id="ARBA00030003"/>
    </source>
</evidence>
<feature type="domain" description="Toprim" evidence="11">
    <location>
        <begin position="1"/>
        <end position="117"/>
    </location>
</feature>
<dbReference type="InterPro" id="IPR013497">
    <property type="entry name" value="Topo_IA_cen"/>
</dbReference>
<evidence type="ECO:0000256" key="5">
    <source>
        <dbReference type="ARBA" id="ARBA00023125"/>
    </source>
</evidence>
<dbReference type="SMART" id="SM00436">
    <property type="entry name" value="TOP1Bc"/>
    <property type="match status" value="1"/>
</dbReference>
<dbReference type="EMBL" id="GG693885">
    <property type="protein sequence ID" value="EES51757.1"/>
    <property type="molecule type" value="Genomic_DNA"/>
</dbReference>
<sequence length="512" mass="55287">MALWVIEADGKVKRFQEILKKAGIRGVEVFATGGHLFSAPQRLHPLGIDRNYQDVRNPVRPDRVEKLTFLAGLADHLIVATDPDDEGDVIAGDVARLVQKIRPDLPISRIRLQALSPAALTSALEKRGPVGEGVAGTVRRVFDRWIGGTFSRSQGVPVGRVFSAFLSVVSQTPLPLGRVVIRYPAKEGPPFLATVPLLAGKKDEWSARIRAFDSLLPVSPARVELRPRPAPFSFGDALLDLRRNAGMSVVEGARRIQSLYERGVLSYPRTDSRGLSPESAEDLLSLAKKAGLTGFDPARLPPLDPLSPHEALHPLGESIRISDRGDQTVVERISRRALYAGLPPFPVEIPAAESLPEWARSLGLFRPLHRLGPDREPMASAGILTDAPDAVVLQGLMAAGLGRPSTLPSHVGKILAQNVLDSDGRLTAKGRVYRDKTPGAISDPGLTAAMEGILKAMGQNGEGVKKTMEALLETLPGEIREQMETVLEDPLAPPETEIERNHAPSGIGLEWG</sequence>
<dbReference type="InterPro" id="IPR013824">
    <property type="entry name" value="Topo_IA_cen_sub1"/>
</dbReference>
<dbReference type="GO" id="GO:0003917">
    <property type="term" value="F:DNA topoisomerase type I (single strand cut, ATP-independent) activity"/>
    <property type="evidence" value="ECO:0007669"/>
    <property type="project" value="UniProtKB-EC"/>
</dbReference>
<dbReference type="SUPFAM" id="SSF56712">
    <property type="entry name" value="Prokaryotic type I DNA topoisomerase"/>
    <property type="match status" value="1"/>
</dbReference>
<keyword evidence="4" id="KW-0799">Topoisomerase</keyword>
<dbReference type="GO" id="GO:0006310">
    <property type="term" value="P:DNA recombination"/>
    <property type="evidence" value="ECO:0007669"/>
    <property type="project" value="TreeGrafter"/>
</dbReference>
<dbReference type="Pfam" id="PF01751">
    <property type="entry name" value="Toprim"/>
    <property type="match status" value="1"/>
</dbReference>
<evidence type="ECO:0000313" key="13">
    <source>
        <dbReference type="EMBL" id="EES51757.1"/>
    </source>
</evidence>
<evidence type="ECO:0000259" key="12">
    <source>
        <dbReference type="PROSITE" id="PS52039"/>
    </source>
</evidence>
<dbReference type="GO" id="GO:0006265">
    <property type="term" value="P:DNA topological change"/>
    <property type="evidence" value="ECO:0007669"/>
    <property type="project" value="InterPro"/>
</dbReference>
<dbReference type="Gene3D" id="1.10.290.10">
    <property type="entry name" value="Topoisomerase I, domain 4"/>
    <property type="match status" value="1"/>
</dbReference>
<evidence type="ECO:0000256" key="3">
    <source>
        <dbReference type="ARBA" id="ARBA00012891"/>
    </source>
</evidence>
<dbReference type="Gene3D" id="3.40.50.140">
    <property type="match status" value="1"/>
</dbReference>
<evidence type="ECO:0000313" key="14">
    <source>
        <dbReference type="Proteomes" id="UP000009374"/>
    </source>
</evidence>
<dbReference type="SMART" id="SM00493">
    <property type="entry name" value="TOPRIM"/>
    <property type="match status" value="1"/>
</dbReference>
<dbReference type="EC" id="5.6.2.1" evidence="3"/>
<dbReference type="PROSITE" id="PS00396">
    <property type="entry name" value="TOPO_IA_1"/>
    <property type="match status" value="1"/>
</dbReference>
<dbReference type="Gene3D" id="2.60.510.20">
    <property type="match status" value="1"/>
</dbReference>